<name>A0A1I4D4S3_9PROT</name>
<gene>
    <name evidence="1" type="ORF">SAMN05216302_101844</name>
</gene>
<sequence>MQLLELTPEQIKLAQEAVAARFINNSVAYQCIPIERVKIDETTIRWDRYDYERSRVVDNESLSLPEPYAEVNFTRSQKDELDMKRAMTTIHRKTSELTRFFDAMAFVGLQEAIKNKTLTGVVIPDPSEFKFISLREAAIQVEEEEGREPILVDPSDSQESLVSSGFQAVFKLEEYGYYSNYFSVWGEHIWALLNKPEQHDSVRPKEILQDTIQDFYRSSTLPPDEAIVVSLDGPTLKYIIATEEDSASSENNKLVFFEPFEIETDSRKEQIYKYQVKFRAVPCVQEIRSIVRIKLAPCGAI</sequence>
<evidence type="ECO:0000313" key="2">
    <source>
        <dbReference type="Proteomes" id="UP000199533"/>
    </source>
</evidence>
<dbReference type="RefSeq" id="WP_090700439.1">
    <property type="nucleotide sequence ID" value="NZ_FOSP01000018.1"/>
</dbReference>
<protein>
    <recommendedName>
        <fullName evidence="3">Phage major capsid protein E</fullName>
    </recommendedName>
</protein>
<keyword evidence="2" id="KW-1185">Reference proteome</keyword>
<dbReference type="AlphaFoldDB" id="A0A1I4D4S3"/>
<proteinExistence type="predicted"/>
<evidence type="ECO:0008006" key="3">
    <source>
        <dbReference type="Google" id="ProtNLM"/>
    </source>
</evidence>
<organism evidence="1 2">
    <name type="scientific">Nitrosomonas aestuarii</name>
    <dbReference type="NCBI Taxonomy" id="52441"/>
    <lineage>
        <taxon>Bacteria</taxon>
        <taxon>Pseudomonadati</taxon>
        <taxon>Pseudomonadota</taxon>
        <taxon>Betaproteobacteria</taxon>
        <taxon>Nitrosomonadales</taxon>
        <taxon>Nitrosomonadaceae</taxon>
        <taxon>Nitrosomonas</taxon>
    </lineage>
</organism>
<accession>A0A1I4D4S3</accession>
<dbReference type="EMBL" id="FOSP01000018">
    <property type="protein sequence ID" value="SFK87146.1"/>
    <property type="molecule type" value="Genomic_DNA"/>
</dbReference>
<evidence type="ECO:0000313" key="1">
    <source>
        <dbReference type="EMBL" id="SFK87146.1"/>
    </source>
</evidence>
<dbReference type="Proteomes" id="UP000199533">
    <property type="component" value="Unassembled WGS sequence"/>
</dbReference>
<reference evidence="1" key="1">
    <citation type="submission" date="2016-10" db="EMBL/GenBank/DDBJ databases">
        <authorList>
            <person name="de Groot N.N."/>
        </authorList>
    </citation>
    <scope>NUCLEOTIDE SEQUENCE [LARGE SCALE GENOMIC DNA]</scope>
    <source>
        <strain evidence="1">Nm69</strain>
    </source>
</reference>